<dbReference type="GO" id="GO:0016787">
    <property type="term" value="F:hydrolase activity"/>
    <property type="evidence" value="ECO:0007669"/>
    <property type="project" value="UniProtKB-KW"/>
</dbReference>
<dbReference type="Gene3D" id="3.30.420.10">
    <property type="entry name" value="Ribonuclease H-like superfamily/Ribonuclease H"/>
    <property type="match status" value="1"/>
</dbReference>
<comment type="caution">
    <text evidence="10">The sequence shown here is derived from an EMBL/GenBank/DDBJ whole genome shotgun (WGS) entry which is preliminary data.</text>
</comment>
<dbReference type="Proteomes" id="UP000494106">
    <property type="component" value="Unassembled WGS sequence"/>
</dbReference>
<dbReference type="InterPro" id="IPR041373">
    <property type="entry name" value="RT_RNaseH"/>
</dbReference>
<accession>A0A8S0ZJL0</accession>
<dbReference type="InterPro" id="IPR001584">
    <property type="entry name" value="Integrase_cat-core"/>
</dbReference>
<keyword evidence="2" id="KW-0808">Transferase</keyword>
<evidence type="ECO:0000256" key="2">
    <source>
        <dbReference type="ARBA" id="ARBA00022679"/>
    </source>
</evidence>
<evidence type="ECO:0000256" key="8">
    <source>
        <dbReference type="SAM" id="MobiDB-lite"/>
    </source>
</evidence>
<evidence type="ECO:0000256" key="6">
    <source>
        <dbReference type="ARBA" id="ARBA00022801"/>
    </source>
</evidence>
<gene>
    <name evidence="10" type="ORF">APLA_LOCUS4986</name>
</gene>
<dbReference type="Gene3D" id="3.10.20.370">
    <property type="match status" value="1"/>
</dbReference>
<dbReference type="GO" id="GO:0003964">
    <property type="term" value="F:RNA-directed DNA polymerase activity"/>
    <property type="evidence" value="ECO:0007669"/>
    <property type="project" value="UniProtKB-KW"/>
</dbReference>
<evidence type="ECO:0000313" key="10">
    <source>
        <dbReference type="EMBL" id="CAB3232724.1"/>
    </source>
</evidence>
<proteinExistence type="predicted"/>
<evidence type="ECO:0000256" key="4">
    <source>
        <dbReference type="ARBA" id="ARBA00022722"/>
    </source>
</evidence>
<dbReference type="CDD" id="cd09274">
    <property type="entry name" value="RNase_HI_RT_Ty3"/>
    <property type="match status" value="1"/>
</dbReference>
<dbReference type="FunFam" id="1.10.340.70:FF:000001">
    <property type="entry name" value="Retrovirus-related Pol polyprotein from transposon gypsy-like Protein"/>
    <property type="match status" value="1"/>
</dbReference>
<dbReference type="InterPro" id="IPR012337">
    <property type="entry name" value="RNaseH-like_sf"/>
</dbReference>
<dbReference type="Gene3D" id="4.10.60.10">
    <property type="entry name" value="Zinc finger, CCHC-type"/>
    <property type="match status" value="1"/>
</dbReference>
<dbReference type="SUPFAM" id="SSF56672">
    <property type="entry name" value="DNA/RNA polymerases"/>
    <property type="match status" value="1"/>
</dbReference>
<evidence type="ECO:0000256" key="3">
    <source>
        <dbReference type="ARBA" id="ARBA00022695"/>
    </source>
</evidence>
<sequence>MSESKDLSADAIKQLSEILTKLQLKTMATKSFAPCHAKYNGERCFNKVEEFLTKITVFKKVEKISDEDALEGLSLVLTEKAATWWIGIKPSVKKWNAAIEAIRSAFAPQKRPHDIYLEIFAKKQTSEPIDEFVCKKRALLAQLPAKRHKEDEQLDMIYGLLKIQYKKDIAREDLKTFDELLQRGRHIENLLKEAADGGIEERKALRCTFCGKRGHAVEVCRKRLAEIKKETMATNNVTSKDLIKCYGCGAPGVYRSRCGTYKNKELPPKPVAFYTMETTMKNQSKIPTIEIVVNGENGYAHIDTAARTSIAGTQLYKSLVRKGTQFAECTAEIILADGNRKTSKLLTAEVNICIGQRNLPISFTVLPEAKDNRTLLGIDFLESSGIVLNLPQRCWHYIDEPEREHTILQLCNQKIPLKAAKAITFVGEPKEPLNDFLRWARELTMVSPMAETPSPQRDQDTPPDAKRPRWTLHKLDTPPRPVRPREPADKYSSIDPRINYVPINPCTLYSIDIYLQPHEGTLLTEHEQQVFNDLLTEYSSIFNKNTKPTSFAVHRIDTGNHPPISVKPYRLSLTRQQQLREKIDEMLKDDIIEESDSSWSAPVILVPKGDNDVRVCIDYRKLNEITKPDRYPLPPSWYRRFIYKFAEIARPLTNLTRKKVTWQWNSEHRESFNKLKIALTTAPVPKQANENLPFTIKTDASQYAIGAALVQGEGEHEHPVEYASRLLTPAECNYTVTEKEALAIVWAISQFRGYIEGTRFITITDHQPLKWLMNLKTPTGRLARWALQLQPYEFKILYTPGRTNVVADTLSRPPCANHTENCTICKIEMELPRLNEKQIREEQLRDNDVKLIIKTLENEEESDKYAEYIKKGFLLHKGVLYRYAPEQDDDNAKLFIPKHEIPNILKSYHDAPTAGHMGIERTLQRIIKKFYWKGMRKDIINHIKTCVDCQKYKPSNQKPAGLFQSTPNCHRFEVLSVDLFGPLPKGPSGEKWIFIVEDTTSRWIEIFALKEATAENCAYTLINEIFLRYGLPRKLVSDNGVQFISAVMQKLTYCLDIEQVYTPVYHPEPNTVERKNRDMKTQIAMMVKNKHNNWPATLPVIRFAMNTAICQTTGYSPSYLTFGRELRTTYDLTHDLSFTVSSENFIKGITPALKQLAQDLALAKENIEDNLESNRFKANAKRRPDPGYKIGDLVLVETHPISNSEKQFSAKFAPRRDGPYIIVKKHGAATYEVVHPDTPERSIGRYHTSAITKFERRDDDLPNSVNPIRQG</sequence>
<keyword evidence="4" id="KW-0540">Nuclease</keyword>
<keyword evidence="11" id="KW-1185">Reference proteome</keyword>
<dbReference type="GO" id="GO:0003676">
    <property type="term" value="F:nucleic acid binding"/>
    <property type="evidence" value="ECO:0007669"/>
    <property type="project" value="InterPro"/>
</dbReference>
<evidence type="ECO:0000256" key="1">
    <source>
        <dbReference type="ARBA" id="ARBA00012493"/>
    </source>
</evidence>
<evidence type="ECO:0000313" key="11">
    <source>
        <dbReference type="Proteomes" id="UP000494106"/>
    </source>
</evidence>
<dbReference type="AlphaFoldDB" id="A0A8S0ZJL0"/>
<dbReference type="Pfam" id="PF00665">
    <property type="entry name" value="rve"/>
    <property type="match status" value="1"/>
</dbReference>
<keyword evidence="3" id="KW-0548">Nucleotidyltransferase</keyword>
<dbReference type="Gene3D" id="1.10.340.70">
    <property type="match status" value="1"/>
</dbReference>
<dbReference type="GO" id="GO:0004519">
    <property type="term" value="F:endonuclease activity"/>
    <property type="evidence" value="ECO:0007669"/>
    <property type="project" value="UniProtKB-KW"/>
</dbReference>
<dbReference type="PANTHER" id="PTHR37984">
    <property type="entry name" value="PROTEIN CBG26694"/>
    <property type="match status" value="1"/>
</dbReference>
<dbReference type="SUPFAM" id="SSF53098">
    <property type="entry name" value="Ribonuclease H-like"/>
    <property type="match status" value="1"/>
</dbReference>
<dbReference type="Pfam" id="PF17921">
    <property type="entry name" value="Integrase_H2C2"/>
    <property type="match status" value="1"/>
</dbReference>
<dbReference type="FunFam" id="3.10.20.370:FF:000001">
    <property type="entry name" value="Retrovirus-related Pol polyprotein from transposon 17.6-like protein"/>
    <property type="match status" value="1"/>
</dbReference>
<dbReference type="InterPro" id="IPR041588">
    <property type="entry name" value="Integrase_H2C2"/>
</dbReference>
<dbReference type="InterPro" id="IPR036397">
    <property type="entry name" value="RNaseH_sf"/>
</dbReference>
<dbReference type="PROSITE" id="PS50994">
    <property type="entry name" value="INTEGRASE"/>
    <property type="match status" value="1"/>
</dbReference>
<name>A0A8S0ZJL0_ARCPL</name>
<reference evidence="10 11" key="1">
    <citation type="submission" date="2020-04" db="EMBL/GenBank/DDBJ databases">
        <authorList>
            <person name="Wallbank WR R."/>
            <person name="Pardo Diaz C."/>
            <person name="Kozak K."/>
            <person name="Martin S."/>
            <person name="Jiggins C."/>
            <person name="Moest M."/>
            <person name="Warren A I."/>
            <person name="Byers J.R.P. K."/>
            <person name="Montejo-Kovacevich G."/>
            <person name="Yen C E."/>
        </authorList>
    </citation>
    <scope>NUCLEOTIDE SEQUENCE [LARGE SCALE GENOMIC DNA]</scope>
</reference>
<dbReference type="EC" id="2.7.7.49" evidence="1"/>
<feature type="compositionally biased region" description="Basic and acidic residues" evidence="8">
    <location>
        <begin position="457"/>
        <end position="489"/>
    </location>
</feature>
<keyword evidence="5" id="KW-0255">Endonuclease</keyword>
<evidence type="ECO:0000256" key="5">
    <source>
        <dbReference type="ARBA" id="ARBA00022759"/>
    </source>
</evidence>
<keyword evidence="7" id="KW-0695">RNA-directed DNA polymerase</keyword>
<dbReference type="EMBL" id="CADEBC010000478">
    <property type="protein sequence ID" value="CAB3232724.1"/>
    <property type="molecule type" value="Genomic_DNA"/>
</dbReference>
<protein>
    <recommendedName>
        <fullName evidence="1">RNA-directed DNA polymerase</fullName>
        <ecNumber evidence="1">2.7.7.49</ecNumber>
    </recommendedName>
</protein>
<feature type="domain" description="Integrase catalytic" evidence="9">
    <location>
        <begin position="963"/>
        <end position="1125"/>
    </location>
</feature>
<keyword evidence="6" id="KW-0378">Hydrolase</keyword>
<dbReference type="GO" id="GO:0015074">
    <property type="term" value="P:DNA integration"/>
    <property type="evidence" value="ECO:0007669"/>
    <property type="project" value="InterPro"/>
</dbReference>
<dbReference type="GO" id="GO:0042575">
    <property type="term" value="C:DNA polymerase complex"/>
    <property type="evidence" value="ECO:0007669"/>
    <property type="project" value="UniProtKB-ARBA"/>
</dbReference>
<organism evidence="10 11">
    <name type="scientific">Arctia plantaginis</name>
    <name type="common">Wood tiger moth</name>
    <name type="synonym">Phalaena plantaginis</name>
    <dbReference type="NCBI Taxonomy" id="874455"/>
    <lineage>
        <taxon>Eukaryota</taxon>
        <taxon>Metazoa</taxon>
        <taxon>Ecdysozoa</taxon>
        <taxon>Arthropoda</taxon>
        <taxon>Hexapoda</taxon>
        <taxon>Insecta</taxon>
        <taxon>Pterygota</taxon>
        <taxon>Neoptera</taxon>
        <taxon>Endopterygota</taxon>
        <taxon>Lepidoptera</taxon>
        <taxon>Glossata</taxon>
        <taxon>Ditrysia</taxon>
        <taxon>Noctuoidea</taxon>
        <taxon>Erebidae</taxon>
        <taxon>Arctiinae</taxon>
        <taxon>Arctia</taxon>
    </lineage>
</organism>
<evidence type="ECO:0000259" key="9">
    <source>
        <dbReference type="PROSITE" id="PS50994"/>
    </source>
</evidence>
<dbReference type="Pfam" id="PF17917">
    <property type="entry name" value="RT_RNaseH"/>
    <property type="match status" value="1"/>
</dbReference>
<dbReference type="InterPro" id="IPR021109">
    <property type="entry name" value="Peptidase_aspartic_dom_sf"/>
</dbReference>
<dbReference type="InterPro" id="IPR043502">
    <property type="entry name" value="DNA/RNA_pol_sf"/>
</dbReference>
<dbReference type="PANTHER" id="PTHR37984:SF5">
    <property type="entry name" value="PROTEIN NYNRIN-LIKE"/>
    <property type="match status" value="1"/>
</dbReference>
<dbReference type="InterPro" id="IPR050951">
    <property type="entry name" value="Retrovirus_Pol_polyprotein"/>
</dbReference>
<evidence type="ECO:0000256" key="7">
    <source>
        <dbReference type="ARBA" id="ARBA00022918"/>
    </source>
</evidence>
<dbReference type="Gene3D" id="2.40.70.10">
    <property type="entry name" value="Acid Proteases"/>
    <property type="match status" value="1"/>
</dbReference>
<feature type="region of interest" description="Disordered" evidence="8">
    <location>
        <begin position="447"/>
        <end position="491"/>
    </location>
</feature>
<dbReference type="OrthoDB" id="425619at2759"/>
<dbReference type="SUPFAM" id="SSF50630">
    <property type="entry name" value="Acid proteases"/>
    <property type="match status" value="1"/>
</dbReference>
<dbReference type="Gene3D" id="3.10.10.10">
    <property type="entry name" value="HIV Type 1 Reverse Transcriptase, subunit A, domain 1"/>
    <property type="match status" value="1"/>
</dbReference>